<evidence type="ECO:0000313" key="1">
    <source>
        <dbReference type="EMBL" id="MCZ8513528.1"/>
    </source>
</evidence>
<keyword evidence="2" id="KW-1185">Reference proteome</keyword>
<accession>A0ABT4Q9H0</accession>
<dbReference type="EMBL" id="JAQAGZ010000008">
    <property type="protein sequence ID" value="MCZ8513528.1"/>
    <property type="molecule type" value="Genomic_DNA"/>
</dbReference>
<dbReference type="Proteomes" id="UP001527882">
    <property type="component" value="Unassembled WGS sequence"/>
</dbReference>
<gene>
    <name evidence="1" type="ORF">O9H85_14010</name>
</gene>
<comment type="caution">
    <text evidence="1">The sequence shown here is derived from an EMBL/GenBank/DDBJ whole genome shotgun (WGS) entry which is preliminary data.</text>
</comment>
<sequence length="114" mass="12572">MTVPTNTILLVKTVTGRLLLDTDKAGCPFRLEGGDGAWTLTVQGVAPGTAAEIRSLVSELNLFYFEDYGSAASRRKWWLYDSACPQHQYDESSLALTLQVDRRIGYSNEHTGTS</sequence>
<name>A0ABT4Q9H0_9BACL</name>
<proteinExistence type="predicted"/>
<protein>
    <submittedName>
        <fullName evidence="1">Uncharacterized protein</fullName>
    </submittedName>
</protein>
<reference evidence="1 2" key="1">
    <citation type="submission" date="2022-12" db="EMBL/GenBank/DDBJ databases">
        <title>Draft genome sequence of Paenibacillus sp. dW9.</title>
        <authorList>
            <person name="Choi E.-W."/>
            <person name="Kim D.-U."/>
        </authorList>
    </citation>
    <scope>NUCLEOTIDE SEQUENCE [LARGE SCALE GENOMIC DNA]</scope>
    <source>
        <strain evidence="2">dW9</strain>
    </source>
</reference>
<dbReference type="RefSeq" id="WP_269882048.1">
    <property type="nucleotide sequence ID" value="NZ_JAQAGZ010000008.1"/>
</dbReference>
<organism evidence="1 2">
    <name type="scientific">Paenibacillus gyeongsangnamensis</name>
    <dbReference type="NCBI Taxonomy" id="3388067"/>
    <lineage>
        <taxon>Bacteria</taxon>
        <taxon>Bacillati</taxon>
        <taxon>Bacillota</taxon>
        <taxon>Bacilli</taxon>
        <taxon>Bacillales</taxon>
        <taxon>Paenibacillaceae</taxon>
        <taxon>Paenibacillus</taxon>
    </lineage>
</organism>
<evidence type="ECO:0000313" key="2">
    <source>
        <dbReference type="Proteomes" id="UP001527882"/>
    </source>
</evidence>